<evidence type="ECO:0000256" key="3">
    <source>
        <dbReference type="PIRSR" id="PIRSR005384-1"/>
    </source>
</evidence>
<name>A0A0P6WYW7_9CHLR</name>
<dbReference type="PANTHER" id="PTHR43732">
    <property type="entry name" value="RIBOSE 5-PHOSPHATE ISOMERASE-RELATED"/>
    <property type="match status" value="1"/>
</dbReference>
<dbReference type="AlphaFoldDB" id="A0A0P6WYW7"/>
<reference evidence="4 5" key="1">
    <citation type="submission" date="2015-07" db="EMBL/GenBank/DDBJ databases">
        <title>Genome sequence of Leptolinea tardivitalis DSM 16556.</title>
        <authorList>
            <person name="Hemp J."/>
            <person name="Ward L.M."/>
            <person name="Pace L.A."/>
            <person name="Fischer W.W."/>
        </authorList>
    </citation>
    <scope>NUCLEOTIDE SEQUENCE [LARGE SCALE GENOMIC DNA]</scope>
    <source>
        <strain evidence="4 5">YMTK-2</strain>
    </source>
</reference>
<dbReference type="InterPro" id="IPR036569">
    <property type="entry name" value="RpiB_LacA_LacB_sf"/>
</dbReference>
<comment type="similarity">
    <text evidence="1">Belongs to the LacAB/RpiB family.</text>
</comment>
<organism evidence="4 5">
    <name type="scientific">Leptolinea tardivitalis</name>
    <dbReference type="NCBI Taxonomy" id="229920"/>
    <lineage>
        <taxon>Bacteria</taxon>
        <taxon>Bacillati</taxon>
        <taxon>Chloroflexota</taxon>
        <taxon>Anaerolineae</taxon>
        <taxon>Anaerolineales</taxon>
        <taxon>Anaerolineaceae</taxon>
        <taxon>Leptolinea</taxon>
    </lineage>
</organism>
<dbReference type="NCBIfam" id="NF004051">
    <property type="entry name" value="PRK05571.1"/>
    <property type="match status" value="1"/>
</dbReference>
<dbReference type="NCBIfam" id="TIGR01120">
    <property type="entry name" value="rpiB"/>
    <property type="match status" value="1"/>
</dbReference>
<evidence type="ECO:0000313" key="5">
    <source>
        <dbReference type="Proteomes" id="UP000050430"/>
    </source>
</evidence>
<evidence type="ECO:0000256" key="2">
    <source>
        <dbReference type="ARBA" id="ARBA00023235"/>
    </source>
</evidence>
<protein>
    <submittedName>
        <fullName evidence="4">Ribose 5-phosphate isomerase</fullName>
    </submittedName>
</protein>
<dbReference type="PIRSF" id="PIRSF005384">
    <property type="entry name" value="RpiB_LacA_B"/>
    <property type="match status" value="1"/>
</dbReference>
<dbReference type="InterPro" id="IPR051812">
    <property type="entry name" value="SPI_LacAB/RpiB"/>
</dbReference>
<dbReference type="EMBL" id="LGCK01000010">
    <property type="protein sequence ID" value="KPL71897.1"/>
    <property type="molecule type" value="Genomic_DNA"/>
</dbReference>
<dbReference type="GO" id="GO:0016861">
    <property type="term" value="F:intramolecular oxidoreductase activity, interconverting aldoses and ketoses"/>
    <property type="evidence" value="ECO:0007669"/>
    <property type="project" value="UniProtKB-ARBA"/>
</dbReference>
<gene>
    <name evidence="4" type="ORF">ADM99_10865</name>
</gene>
<evidence type="ECO:0000256" key="1">
    <source>
        <dbReference type="ARBA" id="ARBA00008754"/>
    </source>
</evidence>
<dbReference type="NCBIfam" id="TIGR00689">
    <property type="entry name" value="rpiB_lacA_lacB"/>
    <property type="match status" value="1"/>
</dbReference>
<dbReference type="GO" id="GO:0005975">
    <property type="term" value="P:carbohydrate metabolic process"/>
    <property type="evidence" value="ECO:0007669"/>
    <property type="project" value="InterPro"/>
</dbReference>
<feature type="active site" description="Proton acceptor" evidence="3">
    <location>
        <position position="65"/>
    </location>
</feature>
<comment type="caution">
    <text evidence="4">The sequence shown here is derived from an EMBL/GenBank/DDBJ whole genome shotgun (WGS) entry which is preliminary data.</text>
</comment>
<dbReference type="Pfam" id="PF02502">
    <property type="entry name" value="LacAB_rpiB"/>
    <property type="match status" value="1"/>
</dbReference>
<dbReference type="OrthoDB" id="1778624at2"/>
<dbReference type="RefSeq" id="WP_062420569.1">
    <property type="nucleotide sequence ID" value="NZ_BBYA01000002.1"/>
</dbReference>
<keyword evidence="5" id="KW-1185">Reference proteome</keyword>
<dbReference type="Gene3D" id="3.40.1400.10">
    <property type="entry name" value="Sugar-phosphate isomerase, RpiB/LacA/LacB"/>
    <property type="match status" value="1"/>
</dbReference>
<accession>A0A0P6WYW7</accession>
<dbReference type="InterPro" id="IPR003500">
    <property type="entry name" value="RpiB_LacA_LacB"/>
</dbReference>
<dbReference type="PATRIC" id="fig|229920.5.peg.2089"/>
<evidence type="ECO:0000313" key="4">
    <source>
        <dbReference type="EMBL" id="KPL71897.1"/>
    </source>
</evidence>
<proteinExistence type="inferred from homology"/>
<dbReference type="Proteomes" id="UP000050430">
    <property type="component" value="Unassembled WGS sequence"/>
</dbReference>
<feature type="active site" description="Proton donor" evidence="3">
    <location>
        <position position="98"/>
    </location>
</feature>
<dbReference type="SUPFAM" id="SSF89623">
    <property type="entry name" value="Ribose/Galactose isomerase RpiB/AlsB"/>
    <property type="match status" value="1"/>
</dbReference>
<keyword evidence="2 4" id="KW-0413">Isomerase</keyword>
<sequence>MNVAVSCDHAGFSYKAPIMQLIKELGHTVIEMGASSTEPVDYPDITEPVARAIQSGQADRAVIICGSGVGITFTANKFKGVRACICHDSYSAHQGVEHDDLNVLCIGAKVVGIEVARELVTSFLAAKFSTLERYHRRIEKVELIERRMFK</sequence>
<dbReference type="PANTHER" id="PTHR43732:SF1">
    <property type="entry name" value="RIBOSE 5-PHOSPHATE ISOMERASE"/>
    <property type="match status" value="1"/>
</dbReference>
<dbReference type="STRING" id="229920.ADM99_10865"/>
<dbReference type="InterPro" id="IPR004785">
    <property type="entry name" value="RpiB"/>
</dbReference>